<evidence type="ECO:0000259" key="1">
    <source>
        <dbReference type="Pfam" id="PF12146"/>
    </source>
</evidence>
<evidence type="ECO:0000313" key="3">
    <source>
        <dbReference type="Proteomes" id="UP001283361"/>
    </source>
</evidence>
<keyword evidence="3" id="KW-1185">Reference proteome</keyword>
<feature type="domain" description="Serine aminopeptidase S33" evidence="1">
    <location>
        <begin position="45"/>
        <end position="280"/>
    </location>
</feature>
<dbReference type="EMBL" id="JAWDGP010000452">
    <property type="protein sequence ID" value="KAK3800510.1"/>
    <property type="molecule type" value="Genomic_DNA"/>
</dbReference>
<dbReference type="InterPro" id="IPR051044">
    <property type="entry name" value="MAG_DAG_Lipase"/>
</dbReference>
<evidence type="ECO:0000313" key="2">
    <source>
        <dbReference type="EMBL" id="KAK3800510.1"/>
    </source>
</evidence>
<dbReference type="Pfam" id="PF12146">
    <property type="entry name" value="Hydrolase_4"/>
    <property type="match status" value="1"/>
</dbReference>
<dbReference type="SUPFAM" id="SSF53474">
    <property type="entry name" value="alpha/beta-Hydrolases"/>
    <property type="match status" value="1"/>
</dbReference>
<sequence length="300" mass="33670">MSSEESPDVRKTFTFDINAKDSEGSFVNANGLSIYCKYWSTDLASPRALLFMSHGAAEHVGPYTQLAELLTDQNFFVFGHDHQGHGRSEGDRVHIDDFRHYSRDVFAHIDRIKMDYPSLPVYILGHSMGGAIAIISALDRPDFYKGVVLIAPVVTADQDLIGPCQEIFGTMVSYIFPQFPVFKLDSSAISRDPAVVEAYENDPLNYHGFLKAKWAICLNNAMKEIESKLATIEWPFLTIHGEKDTLVKPIASEKLHAQSSSADKTMTIYPGAFHQLHHEIEPDGSTARQELLQWLVNHEQ</sequence>
<dbReference type="Proteomes" id="UP001283361">
    <property type="component" value="Unassembled WGS sequence"/>
</dbReference>
<name>A0AAE1B6K6_9GAST</name>
<proteinExistence type="predicted"/>
<accession>A0AAE1B6K6</accession>
<dbReference type="FunFam" id="3.40.50.1820:FF:000117">
    <property type="entry name" value="Monoglyceride lipase, putative"/>
    <property type="match status" value="1"/>
</dbReference>
<gene>
    <name evidence="2" type="ORF">RRG08_043828</name>
</gene>
<protein>
    <recommendedName>
        <fullName evidence="1">Serine aminopeptidase S33 domain-containing protein</fullName>
    </recommendedName>
</protein>
<comment type="caution">
    <text evidence="2">The sequence shown here is derived from an EMBL/GenBank/DDBJ whole genome shotgun (WGS) entry which is preliminary data.</text>
</comment>
<dbReference type="Gene3D" id="3.40.50.1820">
    <property type="entry name" value="alpha/beta hydrolase"/>
    <property type="match status" value="1"/>
</dbReference>
<dbReference type="PANTHER" id="PTHR11614">
    <property type="entry name" value="PHOSPHOLIPASE-RELATED"/>
    <property type="match status" value="1"/>
</dbReference>
<dbReference type="AlphaFoldDB" id="A0AAE1B6K6"/>
<dbReference type="InterPro" id="IPR022742">
    <property type="entry name" value="Hydrolase_4"/>
</dbReference>
<organism evidence="2 3">
    <name type="scientific">Elysia crispata</name>
    <name type="common">lettuce slug</name>
    <dbReference type="NCBI Taxonomy" id="231223"/>
    <lineage>
        <taxon>Eukaryota</taxon>
        <taxon>Metazoa</taxon>
        <taxon>Spiralia</taxon>
        <taxon>Lophotrochozoa</taxon>
        <taxon>Mollusca</taxon>
        <taxon>Gastropoda</taxon>
        <taxon>Heterobranchia</taxon>
        <taxon>Euthyneura</taxon>
        <taxon>Panpulmonata</taxon>
        <taxon>Sacoglossa</taxon>
        <taxon>Placobranchoidea</taxon>
        <taxon>Plakobranchidae</taxon>
        <taxon>Elysia</taxon>
    </lineage>
</organism>
<dbReference type="PRINTS" id="PR00111">
    <property type="entry name" value="ABHYDROLASE"/>
</dbReference>
<dbReference type="InterPro" id="IPR029058">
    <property type="entry name" value="AB_hydrolase_fold"/>
</dbReference>
<reference evidence="2" key="1">
    <citation type="journal article" date="2023" name="G3 (Bethesda)">
        <title>A reference genome for the long-term kleptoplast-retaining sea slug Elysia crispata morphotype clarki.</title>
        <authorList>
            <person name="Eastman K.E."/>
            <person name="Pendleton A.L."/>
            <person name="Shaikh M.A."/>
            <person name="Suttiyut T."/>
            <person name="Ogas R."/>
            <person name="Tomko P."/>
            <person name="Gavelis G."/>
            <person name="Widhalm J.R."/>
            <person name="Wisecaver J.H."/>
        </authorList>
    </citation>
    <scope>NUCLEOTIDE SEQUENCE</scope>
    <source>
        <strain evidence="2">ECLA1</strain>
    </source>
</reference>
<dbReference type="InterPro" id="IPR000073">
    <property type="entry name" value="AB_hydrolase_1"/>
</dbReference>